<dbReference type="AlphaFoldDB" id="A0A834WFH5"/>
<evidence type="ECO:0000313" key="1">
    <source>
        <dbReference type="EMBL" id="KAF7821405.1"/>
    </source>
</evidence>
<dbReference type="Proteomes" id="UP000634136">
    <property type="component" value="Unassembled WGS sequence"/>
</dbReference>
<evidence type="ECO:0000313" key="2">
    <source>
        <dbReference type="Proteomes" id="UP000634136"/>
    </source>
</evidence>
<comment type="caution">
    <text evidence="1">The sequence shown here is derived from an EMBL/GenBank/DDBJ whole genome shotgun (WGS) entry which is preliminary data.</text>
</comment>
<reference evidence="1" key="1">
    <citation type="submission" date="2020-09" db="EMBL/GenBank/DDBJ databases">
        <title>Genome-Enabled Discovery of Anthraquinone Biosynthesis in Senna tora.</title>
        <authorList>
            <person name="Kang S.-H."/>
            <person name="Pandey R.P."/>
            <person name="Lee C.-M."/>
            <person name="Sim J.-S."/>
            <person name="Jeong J.-T."/>
            <person name="Choi B.-S."/>
            <person name="Jung M."/>
            <person name="Ginzburg D."/>
            <person name="Zhao K."/>
            <person name="Won S.Y."/>
            <person name="Oh T.-J."/>
            <person name="Yu Y."/>
            <person name="Kim N.-H."/>
            <person name="Lee O.R."/>
            <person name="Lee T.-H."/>
            <person name="Bashyal P."/>
            <person name="Kim T.-S."/>
            <person name="Lee W.-H."/>
            <person name="Kawkins C."/>
            <person name="Kim C.-K."/>
            <person name="Kim J.S."/>
            <person name="Ahn B.O."/>
            <person name="Rhee S.Y."/>
            <person name="Sohng J.K."/>
        </authorList>
    </citation>
    <scope>NUCLEOTIDE SEQUENCE</scope>
    <source>
        <tissue evidence="1">Leaf</tissue>
    </source>
</reference>
<dbReference type="EMBL" id="JAAIUW010000008">
    <property type="protein sequence ID" value="KAF7821405.1"/>
    <property type="molecule type" value="Genomic_DNA"/>
</dbReference>
<accession>A0A834WFH5</accession>
<name>A0A834WFH5_9FABA</name>
<gene>
    <name evidence="1" type="ORF">G2W53_026860</name>
</gene>
<proteinExistence type="predicted"/>
<sequence>MAFTGSGTRSPACSRSFPAVPGQLLSFSVASCVSVSRLLSFF</sequence>
<organism evidence="1 2">
    <name type="scientific">Senna tora</name>
    <dbReference type="NCBI Taxonomy" id="362788"/>
    <lineage>
        <taxon>Eukaryota</taxon>
        <taxon>Viridiplantae</taxon>
        <taxon>Streptophyta</taxon>
        <taxon>Embryophyta</taxon>
        <taxon>Tracheophyta</taxon>
        <taxon>Spermatophyta</taxon>
        <taxon>Magnoliopsida</taxon>
        <taxon>eudicotyledons</taxon>
        <taxon>Gunneridae</taxon>
        <taxon>Pentapetalae</taxon>
        <taxon>rosids</taxon>
        <taxon>fabids</taxon>
        <taxon>Fabales</taxon>
        <taxon>Fabaceae</taxon>
        <taxon>Caesalpinioideae</taxon>
        <taxon>Cassia clade</taxon>
        <taxon>Senna</taxon>
    </lineage>
</organism>
<protein>
    <submittedName>
        <fullName evidence="1">Uncharacterized protein</fullName>
    </submittedName>
</protein>
<keyword evidence="2" id="KW-1185">Reference proteome</keyword>